<name>A0AB39R155_9ACTN</name>
<protein>
    <submittedName>
        <fullName evidence="5">Response regulator transcription factor</fullName>
    </submittedName>
</protein>
<dbReference type="RefSeq" id="WP_369227277.1">
    <property type="nucleotide sequence ID" value="NZ_CP163441.1"/>
</dbReference>
<dbReference type="InterPro" id="IPR016032">
    <property type="entry name" value="Sig_transdc_resp-reg_C-effctor"/>
</dbReference>
<sequence>MTGLVLEAAPVAGRDDGAPRVHLCPAGGAARDAVAAGLRRAGVELVAAGDCDGVVRVAAGRTPKAALDGRSEPGGGPLLLVADTFTAAGVRLAVRAGVAAMLQSAEATPERLLTAVHAARYGDGRMSYGVLARLLDEAGGDEAERRRPVPGSPLTARQKTVLALVAEGHGNAAIARELSCSQHTVKNVMYDLMTRLQVRNRAHAVAYGVRTGLI</sequence>
<gene>
    <name evidence="5" type="ORF">AB5J52_43040</name>
</gene>
<dbReference type="Gene3D" id="1.10.10.10">
    <property type="entry name" value="Winged helix-like DNA-binding domain superfamily/Winged helix DNA-binding domain"/>
    <property type="match status" value="1"/>
</dbReference>
<evidence type="ECO:0000259" key="4">
    <source>
        <dbReference type="PROSITE" id="PS50043"/>
    </source>
</evidence>
<accession>A0AB39R155</accession>
<dbReference type="EMBL" id="CP163441">
    <property type="protein sequence ID" value="XDQ48496.1"/>
    <property type="molecule type" value="Genomic_DNA"/>
</dbReference>
<dbReference type="PROSITE" id="PS50043">
    <property type="entry name" value="HTH_LUXR_2"/>
    <property type="match status" value="1"/>
</dbReference>
<dbReference type="AlphaFoldDB" id="A0AB39R155"/>
<dbReference type="InterPro" id="IPR036388">
    <property type="entry name" value="WH-like_DNA-bd_sf"/>
</dbReference>
<keyword evidence="3" id="KW-0804">Transcription</keyword>
<evidence type="ECO:0000256" key="3">
    <source>
        <dbReference type="ARBA" id="ARBA00023163"/>
    </source>
</evidence>
<evidence type="ECO:0000313" key="5">
    <source>
        <dbReference type="EMBL" id="XDQ48496.1"/>
    </source>
</evidence>
<organism evidence="5">
    <name type="scientific">Streptomyces sp. R39</name>
    <dbReference type="NCBI Taxonomy" id="3238631"/>
    <lineage>
        <taxon>Bacteria</taxon>
        <taxon>Bacillati</taxon>
        <taxon>Actinomycetota</taxon>
        <taxon>Actinomycetes</taxon>
        <taxon>Kitasatosporales</taxon>
        <taxon>Streptomycetaceae</taxon>
        <taxon>Streptomyces</taxon>
    </lineage>
</organism>
<dbReference type="PANTHER" id="PTHR44688:SF16">
    <property type="entry name" value="DNA-BINDING TRANSCRIPTIONAL ACTIVATOR DEVR_DOSR"/>
    <property type="match status" value="1"/>
</dbReference>
<dbReference type="Pfam" id="PF00196">
    <property type="entry name" value="GerE"/>
    <property type="match status" value="1"/>
</dbReference>
<dbReference type="CDD" id="cd06170">
    <property type="entry name" value="LuxR_C_like"/>
    <property type="match status" value="1"/>
</dbReference>
<reference evidence="5" key="1">
    <citation type="submission" date="2024-07" db="EMBL/GenBank/DDBJ databases">
        <authorList>
            <person name="Yu S.T."/>
        </authorList>
    </citation>
    <scope>NUCLEOTIDE SEQUENCE</scope>
    <source>
        <strain evidence="5">R39</strain>
    </source>
</reference>
<dbReference type="InterPro" id="IPR000792">
    <property type="entry name" value="Tscrpt_reg_LuxR_C"/>
</dbReference>
<evidence type="ECO:0000256" key="2">
    <source>
        <dbReference type="ARBA" id="ARBA00023125"/>
    </source>
</evidence>
<dbReference type="PANTHER" id="PTHR44688">
    <property type="entry name" value="DNA-BINDING TRANSCRIPTIONAL ACTIVATOR DEVR_DOSR"/>
    <property type="match status" value="1"/>
</dbReference>
<keyword evidence="2" id="KW-0238">DNA-binding</keyword>
<feature type="domain" description="HTH luxR-type" evidence="4">
    <location>
        <begin position="147"/>
        <end position="212"/>
    </location>
</feature>
<keyword evidence="1" id="KW-0805">Transcription regulation</keyword>
<dbReference type="PRINTS" id="PR00038">
    <property type="entry name" value="HTHLUXR"/>
</dbReference>
<dbReference type="GO" id="GO:0003677">
    <property type="term" value="F:DNA binding"/>
    <property type="evidence" value="ECO:0007669"/>
    <property type="project" value="UniProtKB-KW"/>
</dbReference>
<dbReference type="SUPFAM" id="SSF46894">
    <property type="entry name" value="C-terminal effector domain of the bipartite response regulators"/>
    <property type="match status" value="1"/>
</dbReference>
<dbReference type="GO" id="GO:0006355">
    <property type="term" value="P:regulation of DNA-templated transcription"/>
    <property type="evidence" value="ECO:0007669"/>
    <property type="project" value="InterPro"/>
</dbReference>
<proteinExistence type="predicted"/>
<evidence type="ECO:0000256" key="1">
    <source>
        <dbReference type="ARBA" id="ARBA00023015"/>
    </source>
</evidence>
<dbReference type="SMART" id="SM00421">
    <property type="entry name" value="HTH_LUXR"/>
    <property type="match status" value="1"/>
</dbReference>